<dbReference type="InterPro" id="IPR006597">
    <property type="entry name" value="Sel1-like"/>
</dbReference>
<dbReference type="SMART" id="SM00671">
    <property type="entry name" value="SEL1"/>
    <property type="match status" value="2"/>
</dbReference>
<organism evidence="1 2">
    <name type="scientific">Thalassiosira oceanica</name>
    <name type="common">Marine diatom</name>
    <dbReference type="NCBI Taxonomy" id="159749"/>
    <lineage>
        <taxon>Eukaryota</taxon>
        <taxon>Sar</taxon>
        <taxon>Stramenopiles</taxon>
        <taxon>Ochrophyta</taxon>
        <taxon>Bacillariophyta</taxon>
        <taxon>Coscinodiscophyceae</taxon>
        <taxon>Thalassiosirophycidae</taxon>
        <taxon>Thalassiosirales</taxon>
        <taxon>Thalassiosiraceae</taxon>
        <taxon>Thalassiosira</taxon>
    </lineage>
</organism>
<name>K0RL27_THAOC</name>
<gene>
    <name evidence="1" type="ORF">THAOC_25946</name>
</gene>
<comment type="caution">
    <text evidence="1">The sequence shown here is derived from an EMBL/GenBank/DDBJ whole genome shotgun (WGS) entry which is preliminary data.</text>
</comment>
<dbReference type="InterPro" id="IPR011990">
    <property type="entry name" value="TPR-like_helical_dom_sf"/>
</dbReference>
<dbReference type="SUPFAM" id="SSF81901">
    <property type="entry name" value="HCP-like"/>
    <property type="match status" value="1"/>
</dbReference>
<protein>
    <recommendedName>
        <fullName evidence="3">Sel1 repeat family protein</fullName>
    </recommendedName>
</protein>
<dbReference type="Gene3D" id="1.25.40.10">
    <property type="entry name" value="Tetratricopeptide repeat domain"/>
    <property type="match status" value="1"/>
</dbReference>
<accession>K0RL27</accession>
<proteinExistence type="predicted"/>
<dbReference type="EMBL" id="AGNL01035832">
    <property type="protein sequence ID" value="EJK54428.1"/>
    <property type="molecule type" value="Genomic_DNA"/>
</dbReference>
<evidence type="ECO:0000313" key="1">
    <source>
        <dbReference type="EMBL" id="EJK54428.1"/>
    </source>
</evidence>
<evidence type="ECO:0008006" key="3">
    <source>
        <dbReference type="Google" id="ProtNLM"/>
    </source>
</evidence>
<feature type="non-terminal residue" evidence="1">
    <location>
        <position position="1"/>
    </location>
</feature>
<dbReference type="Proteomes" id="UP000266841">
    <property type="component" value="Unassembled WGS sequence"/>
</dbReference>
<dbReference type="AlphaFoldDB" id="K0RL27"/>
<reference evidence="1 2" key="1">
    <citation type="journal article" date="2012" name="Genome Biol.">
        <title>Genome and low-iron response of an oceanic diatom adapted to chronic iron limitation.</title>
        <authorList>
            <person name="Lommer M."/>
            <person name="Specht M."/>
            <person name="Roy A.S."/>
            <person name="Kraemer L."/>
            <person name="Andreson R."/>
            <person name="Gutowska M.A."/>
            <person name="Wolf J."/>
            <person name="Bergner S.V."/>
            <person name="Schilhabel M.B."/>
            <person name="Klostermeier U.C."/>
            <person name="Beiko R.G."/>
            <person name="Rosenstiel P."/>
            <person name="Hippler M."/>
            <person name="Laroche J."/>
        </authorList>
    </citation>
    <scope>NUCLEOTIDE SEQUENCE [LARGE SCALE GENOMIC DNA]</scope>
    <source>
        <strain evidence="1 2">CCMP1005</strain>
    </source>
</reference>
<keyword evidence="2" id="KW-1185">Reference proteome</keyword>
<evidence type="ECO:0000313" key="2">
    <source>
        <dbReference type="Proteomes" id="UP000266841"/>
    </source>
</evidence>
<sequence length="158" mass="17383">FPVSAEIRSRDWSWEGDHTGSQLLSKSVEVDPASSAHHTLGQAYFNGSGCETNRQRGLEHFEIAAKNGNGVSRCFLADFALRAGDETLAYKHLMIAAKAGYMSAIEPIKRGYMEGVVTKEELANALRMNKESRDALRSESRDRAVAKAIEDGDSRATY</sequence>